<evidence type="ECO:0000256" key="1">
    <source>
        <dbReference type="SAM" id="MobiDB-lite"/>
    </source>
</evidence>
<feature type="region of interest" description="Disordered" evidence="1">
    <location>
        <begin position="41"/>
        <end position="61"/>
    </location>
</feature>
<evidence type="ECO:0000313" key="2">
    <source>
        <dbReference type="EMBL" id="QTC92329.1"/>
    </source>
</evidence>
<evidence type="ECO:0000313" key="3">
    <source>
        <dbReference type="Proteomes" id="UP000663918"/>
    </source>
</evidence>
<proteinExistence type="predicted"/>
<name>A0A975C4I5_9CAUL</name>
<dbReference type="Proteomes" id="UP000663918">
    <property type="component" value="Chromosome"/>
</dbReference>
<dbReference type="RefSeq" id="WP_207931612.1">
    <property type="nucleotide sequence ID" value="NZ_CP062222.1"/>
</dbReference>
<protein>
    <submittedName>
        <fullName evidence="2">Uncharacterized protein</fullName>
    </submittedName>
</protein>
<organism evidence="2 3">
    <name type="scientific">Brevundimonas goettingensis</name>
    <dbReference type="NCBI Taxonomy" id="2774190"/>
    <lineage>
        <taxon>Bacteria</taxon>
        <taxon>Pseudomonadati</taxon>
        <taxon>Pseudomonadota</taxon>
        <taxon>Alphaproteobacteria</taxon>
        <taxon>Caulobacterales</taxon>
        <taxon>Caulobacteraceae</taxon>
        <taxon>Brevundimonas</taxon>
    </lineage>
</organism>
<dbReference type="AlphaFoldDB" id="A0A975C4I5"/>
<dbReference type="EMBL" id="CP062222">
    <property type="protein sequence ID" value="QTC92329.1"/>
    <property type="molecule type" value="Genomic_DNA"/>
</dbReference>
<accession>A0A975C4I5</accession>
<gene>
    <name evidence="2" type="ORF">IFJ75_05395</name>
</gene>
<dbReference type="KEGG" id="bgoe:IFJ75_05395"/>
<sequence>MAFLDWIAPLSPVKRDETRERVFSADMCPLTWSFWVVDAEESPSADATVRGDPRRRTSGEA</sequence>
<feature type="compositionally biased region" description="Basic and acidic residues" evidence="1">
    <location>
        <begin position="49"/>
        <end position="61"/>
    </location>
</feature>
<keyword evidence="3" id="KW-1185">Reference proteome</keyword>
<reference evidence="2" key="1">
    <citation type="submission" date="2020-09" db="EMBL/GenBank/DDBJ databases">
        <title>Brevundimonas sp. LVF2 isolated from a puddle in Goettingen, Germany.</title>
        <authorList>
            <person name="Friedrich I."/>
            <person name="Klassen A."/>
            <person name="Hannes N."/>
            <person name="Schneider D."/>
            <person name="Hertel R."/>
            <person name="Daniel R."/>
        </authorList>
    </citation>
    <scope>NUCLEOTIDE SEQUENCE</scope>
    <source>
        <strain evidence="2">LVF2</strain>
    </source>
</reference>